<evidence type="ECO:0008006" key="5">
    <source>
        <dbReference type="Google" id="ProtNLM"/>
    </source>
</evidence>
<reference evidence="3 4" key="1">
    <citation type="submission" date="2018-06" db="EMBL/GenBank/DDBJ databases">
        <title>Genomic Encyclopedia of Type Strains, Phase IV (KMG-IV): sequencing the most valuable type-strain genomes for metagenomic binning, comparative biology and taxonomic classification.</title>
        <authorList>
            <person name="Goeker M."/>
        </authorList>
    </citation>
    <scope>NUCLEOTIDE SEQUENCE [LARGE SCALE GENOMIC DNA]</scope>
    <source>
        <strain evidence="3 4">DSM 24875</strain>
    </source>
</reference>
<evidence type="ECO:0000256" key="2">
    <source>
        <dbReference type="SAM" id="SignalP"/>
    </source>
</evidence>
<keyword evidence="4" id="KW-1185">Reference proteome</keyword>
<dbReference type="Proteomes" id="UP000253529">
    <property type="component" value="Unassembled WGS sequence"/>
</dbReference>
<evidence type="ECO:0000313" key="4">
    <source>
        <dbReference type="Proteomes" id="UP000253529"/>
    </source>
</evidence>
<feature type="region of interest" description="Disordered" evidence="1">
    <location>
        <begin position="269"/>
        <end position="299"/>
    </location>
</feature>
<gene>
    <name evidence="3" type="ORF">DFR50_106194</name>
</gene>
<protein>
    <recommendedName>
        <fullName evidence="5">Opacity protein-like surface antigen</fullName>
    </recommendedName>
</protein>
<feature type="signal peptide" evidence="2">
    <location>
        <begin position="1"/>
        <end position="24"/>
    </location>
</feature>
<feature type="chain" id="PRO_5016637234" description="Opacity protein-like surface antigen" evidence="2">
    <location>
        <begin position="25"/>
        <end position="319"/>
    </location>
</feature>
<dbReference type="EMBL" id="QNRK01000006">
    <property type="protein sequence ID" value="RBP16231.1"/>
    <property type="molecule type" value="Genomic_DNA"/>
</dbReference>
<name>A0A366FNT3_9HYPH</name>
<evidence type="ECO:0000256" key="1">
    <source>
        <dbReference type="SAM" id="MobiDB-lite"/>
    </source>
</evidence>
<comment type="caution">
    <text evidence="3">The sequence shown here is derived from an EMBL/GenBank/DDBJ whole genome shotgun (WGS) entry which is preliminary data.</text>
</comment>
<accession>A0A366FNT3</accession>
<sequence length="319" mass="33759">MPRMYAARHILILVSVVGVSPAFAADRPITFVDAPPAVSIVPHSGLFLGVGASANSVNFNNQNVYGRGTSDTPADYNAFGVLQPPIVGTAAGGTGLTLSNSSALAPVIQGGYFTHINDTPWMGGVKMSYTYLGISSSNNDLLIPQSGGFLQGGVYTPFTGNYVVQSYRQTVNSQFSLIPFLGHSFEKSFVYLGAGPTLAQTRTQIERITGFADVVGVPTSITGIGQGSNYSFSQWLWGVSATVGATYFLDRNWFVDVNYVASITQSKTSNWGGPWSDTPSSGSTRTGTNMGTSSGGVVTQQGNRTWNSAALVSRILRFE</sequence>
<dbReference type="AlphaFoldDB" id="A0A366FNT3"/>
<evidence type="ECO:0000313" key="3">
    <source>
        <dbReference type="EMBL" id="RBP16231.1"/>
    </source>
</evidence>
<keyword evidence="2" id="KW-0732">Signal</keyword>
<proteinExistence type="predicted"/>
<organism evidence="3 4">
    <name type="scientific">Roseiarcus fermentans</name>
    <dbReference type="NCBI Taxonomy" id="1473586"/>
    <lineage>
        <taxon>Bacteria</taxon>
        <taxon>Pseudomonadati</taxon>
        <taxon>Pseudomonadota</taxon>
        <taxon>Alphaproteobacteria</taxon>
        <taxon>Hyphomicrobiales</taxon>
        <taxon>Roseiarcaceae</taxon>
        <taxon>Roseiarcus</taxon>
    </lineage>
</organism>